<name>A0A9X5GTG6_9FIRM</name>
<proteinExistence type="predicted"/>
<dbReference type="Gene3D" id="4.10.80.30">
    <property type="entry name" value="DNA polymerase, domain 6"/>
    <property type="match status" value="1"/>
</dbReference>
<dbReference type="SMART" id="SM00644">
    <property type="entry name" value="Ami_2"/>
    <property type="match status" value="1"/>
</dbReference>
<dbReference type="PANTHER" id="PTHR33308:SF10">
    <property type="entry name" value="EXO-GLUCOSAMINIDASE LYTG"/>
    <property type="match status" value="1"/>
</dbReference>
<dbReference type="InterPro" id="IPR002901">
    <property type="entry name" value="MGlyc_endo_b_GlcNAc-like_dom"/>
</dbReference>
<protein>
    <submittedName>
        <fullName evidence="4">Uncharacterized protein</fullName>
    </submittedName>
</protein>
<dbReference type="Pfam" id="PF01510">
    <property type="entry name" value="Amidase_2"/>
    <property type="match status" value="1"/>
</dbReference>
<organism evidence="4 5">
    <name type="scientific">Parablautia muri</name>
    <dbReference type="NCBI Taxonomy" id="2320879"/>
    <lineage>
        <taxon>Bacteria</taxon>
        <taxon>Bacillati</taxon>
        <taxon>Bacillota</taxon>
        <taxon>Clostridia</taxon>
        <taxon>Lachnospirales</taxon>
        <taxon>Lachnospiraceae</taxon>
        <taxon>Parablautia</taxon>
    </lineage>
</organism>
<dbReference type="InterPro" id="IPR051056">
    <property type="entry name" value="Glycosyl_Hydrolase_73"/>
</dbReference>
<evidence type="ECO:0000259" key="3">
    <source>
        <dbReference type="SMART" id="SM00644"/>
    </source>
</evidence>
<evidence type="ECO:0000313" key="5">
    <source>
        <dbReference type="Proteomes" id="UP001154420"/>
    </source>
</evidence>
<dbReference type="Gene3D" id="3.40.80.10">
    <property type="entry name" value="Peptidoglycan recognition protein-like"/>
    <property type="match status" value="1"/>
</dbReference>
<feature type="domain" description="N-acetylmuramoyl-L-alanine amidase" evidence="3">
    <location>
        <begin position="11"/>
        <end position="171"/>
    </location>
</feature>
<keyword evidence="1" id="KW-0378">Hydrolase</keyword>
<dbReference type="RefSeq" id="WP_160561218.1">
    <property type="nucleotide sequence ID" value="NZ_QZDT01000031.1"/>
</dbReference>
<evidence type="ECO:0000259" key="2">
    <source>
        <dbReference type="SMART" id="SM00047"/>
    </source>
</evidence>
<dbReference type="InterPro" id="IPR036505">
    <property type="entry name" value="Amidase/PGRP_sf"/>
</dbReference>
<dbReference type="InterPro" id="IPR002502">
    <property type="entry name" value="Amidase_domain"/>
</dbReference>
<dbReference type="CDD" id="cd06583">
    <property type="entry name" value="PGRP"/>
    <property type="match status" value="1"/>
</dbReference>
<dbReference type="GO" id="GO:0009253">
    <property type="term" value="P:peptidoglycan catabolic process"/>
    <property type="evidence" value="ECO:0007669"/>
    <property type="project" value="InterPro"/>
</dbReference>
<evidence type="ECO:0000256" key="1">
    <source>
        <dbReference type="ARBA" id="ARBA00022801"/>
    </source>
</evidence>
<dbReference type="SUPFAM" id="SSF55846">
    <property type="entry name" value="N-acetylmuramoyl-L-alanine amidase-like"/>
    <property type="match status" value="1"/>
</dbReference>
<sequence>MKLVESIMTKNPCYTVGKKIAVKGLMLHSVGCPQPRASAFINSWNRVDYTRACVHGFIDALDGTIYQTLPWNHRGWHCGSGKNGSGNDTHIGVEMCESACTTYTGGATFKVADGKLEEARACAKRSYDAAVELFAMLCGKFGLDPLADGVIVSHAEGHKRGIASNHGDSEHLWRQLGLPYSMDGFRKNVKAALGGSVAESSSASDADSKRMQTAELKNLSDADVIAKVGTLFSVDQREGGILASVSLAQFILESGYGKSELAQNANNVFGMKKNLSGNTWGGSAWDGVSVYGKQKQEYVDGKYVTVTADFRKYSCVEDSIADHSAYLLGAVDGKKLRYEGLKGCTDYQKAVQIIKDGGYATSPDYVEKLCTIIERWELTKWDVKDAVSVADGGGMANGDCPFLVKVSIPDLNIRKGAGTNTGKTGRHTGVGVFTVVEVRQGKGSEMGWGRLKSGAGWIALSFCERV</sequence>
<accession>A0A9X5GTG6</accession>
<gene>
    <name evidence="4" type="ORF">D5281_16690</name>
</gene>
<dbReference type="GO" id="GO:0008745">
    <property type="term" value="F:N-acetylmuramoyl-L-alanine amidase activity"/>
    <property type="evidence" value="ECO:0007669"/>
    <property type="project" value="InterPro"/>
</dbReference>
<dbReference type="Gene3D" id="1.10.530.10">
    <property type="match status" value="1"/>
</dbReference>
<reference evidence="4" key="1">
    <citation type="submission" date="2018-09" db="EMBL/GenBank/DDBJ databases">
        <title>Murine metabolic-syndrome-specific gut microbial biobank.</title>
        <authorList>
            <person name="Liu C."/>
        </authorList>
    </citation>
    <scope>NUCLEOTIDE SEQUENCE</scope>
    <source>
        <strain evidence="4">D42-62</strain>
    </source>
</reference>
<evidence type="ECO:0000313" key="4">
    <source>
        <dbReference type="EMBL" id="NBJ94179.1"/>
    </source>
</evidence>
<dbReference type="SMART" id="SM00047">
    <property type="entry name" value="LYZ2"/>
    <property type="match status" value="1"/>
</dbReference>
<dbReference type="Pfam" id="PF01832">
    <property type="entry name" value="Glucosaminidase"/>
    <property type="match status" value="1"/>
</dbReference>
<dbReference type="PANTHER" id="PTHR33308">
    <property type="entry name" value="PEPTIDOGLYCAN HYDROLASE FLGJ"/>
    <property type="match status" value="1"/>
</dbReference>
<feature type="domain" description="Mannosyl-glycoprotein endo-beta-N-acetylglucosamidase-like" evidence="2">
    <location>
        <begin position="217"/>
        <end position="382"/>
    </location>
</feature>
<dbReference type="GO" id="GO:0004040">
    <property type="term" value="F:amidase activity"/>
    <property type="evidence" value="ECO:0007669"/>
    <property type="project" value="InterPro"/>
</dbReference>
<keyword evidence="5" id="KW-1185">Reference proteome</keyword>
<dbReference type="EMBL" id="QZDT01000031">
    <property type="protein sequence ID" value="NBJ94179.1"/>
    <property type="molecule type" value="Genomic_DNA"/>
</dbReference>
<dbReference type="OrthoDB" id="9794294at2"/>
<dbReference type="AlphaFoldDB" id="A0A9X5GTG6"/>
<comment type="caution">
    <text evidence="4">The sequence shown here is derived from an EMBL/GenBank/DDBJ whole genome shotgun (WGS) entry which is preliminary data.</text>
</comment>
<dbReference type="Proteomes" id="UP001154420">
    <property type="component" value="Unassembled WGS sequence"/>
</dbReference>